<dbReference type="Proteomes" id="UP001500974">
    <property type="component" value="Unassembled WGS sequence"/>
</dbReference>
<sequence length="134" mass="14433">MDGDRAFLKQYLSEYRITKVYMPLESATIMRIIEGFFGVDLDRTIYDVINPDRDPATPTPSFGSFPAPSPIRGSVGSMAKPGEAGANATAQRIVSALSSSTVAALLGVDENLLLLWTNGQAAPDEAALRRFARP</sequence>
<dbReference type="RefSeq" id="WP_346027586.1">
    <property type="nucleotide sequence ID" value="NZ_BAAAON010000001.1"/>
</dbReference>
<keyword evidence="2" id="KW-1185">Reference proteome</keyword>
<name>A0ABP5MKF9_9MICC</name>
<proteinExistence type="predicted"/>
<reference evidence="2" key="1">
    <citation type="journal article" date="2019" name="Int. J. Syst. Evol. Microbiol.">
        <title>The Global Catalogue of Microorganisms (GCM) 10K type strain sequencing project: providing services to taxonomists for standard genome sequencing and annotation.</title>
        <authorList>
            <consortium name="The Broad Institute Genomics Platform"/>
            <consortium name="The Broad Institute Genome Sequencing Center for Infectious Disease"/>
            <person name="Wu L."/>
            <person name="Ma J."/>
        </authorList>
    </citation>
    <scope>NUCLEOTIDE SEQUENCE [LARGE SCALE GENOMIC DNA]</scope>
    <source>
        <strain evidence="2">JCM 14917</strain>
    </source>
</reference>
<dbReference type="EMBL" id="BAAAON010000001">
    <property type="protein sequence ID" value="GAA2173534.1"/>
    <property type="molecule type" value="Genomic_DNA"/>
</dbReference>
<organism evidence="1 2">
    <name type="scientific">Arthrobacter parietis</name>
    <dbReference type="NCBI Taxonomy" id="271434"/>
    <lineage>
        <taxon>Bacteria</taxon>
        <taxon>Bacillati</taxon>
        <taxon>Actinomycetota</taxon>
        <taxon>Actinomycetes</taxon>
        <taxon>Micrococcales</taxon>
        <taxon>Micrococcaceae</taxon>
        <taxon>Arthrobacter</taxon>
    </lineage>
</organism>
<evidence type="ECO:0000313" key="2">
    <source>
        <dbReference type="Proteomes" id="UP001500974"/>
    </source>
</evidence>
<comment type="caution">
    <text evidence="1">The sequence shown here is derived from an EMBL/GenBank/DDBJ whole genome shotgun (WGS) entry which is preliminary data.</text>
</comment>
<accession>A0ABP5MKF9</accession>
<gene>
    <name evidence="1" type="ORF">GCM10009784_08220</name>
</gene>
<protein>
    <submittedName>
        <fullName evidence="1">Uncharacterized protein</fullName>
    </submittedName>
</protein>
<evidence type="ECO:0000313" key="1">
    <source>
        <dbReference type="EMBL" id="GAA2173534.1"/>
    </source>
</evidence>